<dbReference type="GO" id="GO:0033499">
    <property type="term" value="P:galactose catabolic process via UDP-galactose, Leloir pathway"/>
    <property type="evidence" value="ECO:0007669"/>
    <property type="project" value="TreeGrafter"/>
</dbReference>
<protein>
    <recommendedName>
        <fullName evidence="6 11">UDP-glucose 4-epimerase</fullName>
        <ecNumber evidence="5 11">5.1.3.2</ecNumber>
    </recommendedName>
</protein>
<sequence length="335" mass="36815">MAILVTGGAGYIGSHIVDLLIRKGYETVVVDHLAAGHRQAVHPKAAFYEGDIRSQDFLNSVFCSERIEAVFHFAASSLVGASMKNPLNYYDNNVLGSLSLLKVLDAHKVKQLVFSSTAAVYGEAKSQPIREDAPLEPASPYGETKLAIERMLHWWAQASGARFVSLRYFNAAGAKASGEIGEDHQNETHLIPIILQAALGKRKSVSIFGDDYPTKDGTCIRDYIHVEDLAEAHLLALRYLEDGGESNVFNLGGSKGISVKEVIETAAEVTNRYFKVTIAPRRSGDPAELVASSEKARSLLKWKPQKTSIRQIVEDAWSWHRSHPDGYHKSKASLL</sequence>
<dbReference type="CDD" id="cd05247">
    <property type="entry name" value="UDP_G4E_1_SDR_e"/>
    <property type="match status" value="1"/>
</dbReference>
<keyword evidence="10 11" id="KW-0119">Carbohydrate metabolism</keyword>
<evidence type="ECO:0000256" key="10">
    <source>
        <dbReference type="ARBA" id="ARBA00023277"/>
    </source>
</evidence>
<dbReference type="EC" id="5.1.3.2" evidence="5 11"/>
<evidence type="ECO:0000256" key="6">
    <source>
        <dbReference type="ARBA" id="ARBA00018569"/>
    </source>
</evidence>
<dbReference type="Gene3D" id="3.40.50.720">
    <property type="entry name" value="NAD(P)-binding Rossmann-like Domain"/>
    <property type="match status" value="1"/>
</dbReference>
<dbReference type="UniPathway" id="UPA00214"/>
<evidence type="ECO:0000313" key="13">
    <source>
        <dbReference type="EMBL" id="RBP92941.1"/>
    </source>
</evidence>
<dbReference type="EMBL" id="QNSF01000006">
    <property type="protein sequence ID" value="RBP92941.1"/>
    <property type="molecule type" value="Genomic_DNA"/>
</dbReference>
<evidence type="ECO:0000256" key="3">
    <source>
        <dbReference type="ARBA" id="ARBA00004947"/>
    </source>
</evidence>
<evidence type="ECO:0000256" key="11">
    <source>
        <dbReference type="RuleBase" id="RU366046"/>
    </source>
</evidence>
<evidence type="ECO:0000256" key="7">
    <source>
        <dbReference type="ARBA" id="ARBA00023027"/>
    </source>
</evidence>
<dbReference type="InterPro" id="IPR001509">
    <property type="entry name" value="Epimerase_deHydtase"/>
</dbReference>
<proteinExistence type="inferred from homology"/>
<organism evidence="13 14">
    <name type="scientific">Cytobacillus firmus</name>
    <name type="common">Bacillus firmus</name>
    <dbReference type="NCBI Taxonomy" id="1399"/>
    <lineage>
        <taxon>Bacteria</taxon>
        <taxon>Bacillati</taxon>
        <taxon>Bacillota</taxon>
        <taxon>Bacilli</taxon>
        <taxon>Bacillales</taxon>
        <taxon>Bacillaceae</taxon>
        <taxon>Cytobacillus</taxon>
    </lineage>
</organism>
<keyword evidence="7 11" id="KW-0520">NAD</keyword>
<name>A0A366JWF6_CYTFI</name>
<dbReference type="SUPFAM" id="SSF51735">
    <property type="entry name" value="NAD(P)-binding Rossmann-fold domains"/>
    <property type="match status" value="1"/>
</dbReference>
<dbReference type="PANTHER" id="PTHR43725">
    <property type="entry name" value="UDP-GLUCOSE 4-EPIMERASE"/>
    <property type="match status" value="1"/>
</dbReference>
<evidence type="ECO:0000256" key="1">
    <source>
        <dbReference type="ARBA" id="ARBA00000083"/>
    </source>
</evidence>
<comment type="pathway">
    <text evidence="3 11">Carbohydrate metabolism; galactose metabolism.</text>
</comment>
<keyword evidence="8" id="KW-0299">Galactose metabolism</keyword>
<gene>
    <name evidence="13" type="ORF">DFO70_10670</name>
</gene>
<comment type="subunit">
    <text evidence="11">Homodimer.</text>
</comment>
<evidence type="ECO:0000259" key="12">
    <source>
        <dbReference type="Pfam" id="PF01370"/>
    </source>
</evidence>
<dbReference type="PANTHER" id="PTHR43725:SF53">
    <property type="entry name" value="UDP-ARABINOSE 4-EPIMERASE 1"/>
    <property type="match status" value="1"/>
</dbReference>
<dbReference type="Proteomes" id="UP000252731">
    <property type="component" value="Unassembled WGS sequence"/>
</dbReference>
<evidence type="ECO:0000256" key="8">
    <source>
        <dbReference type="ARBA" id="ARBA00023144"/>
    </source>
</evidence>
<evidence type="ECO:0000256" key="2">
    <source>
        <dbReference type="ARBA" id="ARBA00001911"/>
    </source>
</evidence>
<reference evidence="13 14" key="1">
    <citation type="submission" date="2018-06" db="EMBL/GenBank/DDBJ databases">
        <title>Freshwater and sediment microbial communities from various areas in North America, analyzing microbe dynamics in response to fracking.</title>
        <authorList>
            <person name="Lamendella R."/>
        </authorList>
    </citation>
    <scope>NUCLEOTIDE SEQUENCE [LARGE SCALE GENOMIC DNA]</scope>
    <source>
        <strain evidence="13 14">14_TX</strain>
    </source>
</reference>
<dbReference type="InterPro" id="IPR036291">
    <property type="entry name" value="NAD(P)-bd_dom_sf"/>
</dbReference>
<accession>A0A366JWF6</accession>
<keyword evidence="14" id="KW-1185">Reference proteome</keyword>
<dbReference type="Gene3D" id="3.90.25.10">
    <property type="entry name" value="UDP-galactose 4-epimerase, domain 1"/>
    <property type="match status" value="1"/>
</dbReference>
<dbReference type="GO" id="GO:0003978">
    <property type="term" value="F:UDP-glucose 4-epimerase activity"/>
    <property type="evidence" value="ECO:0007669"/>
    <property type="project" value="UniProtKB-UniRule"/>
</dbReference>
<feature type="domain" description="NAD-dependent epimerase/dehydratase" evidence="12">
    <location>
        <begin position="3"/>
        <end position="252"/>
    </location>
</feature>
<dbReference type="STRING" id="1399.VL14_09490"/>
<evidence type="ECO:0000256" key="5">
    <source>
        <dbReference type="ARBA" id="ARBA00013189"/>
    </source>
</evidence>
<evidence type="ECO:0000256" key="9">
    <source>
        <dbReference type="ARBA" id="ARBA00023235"/>
    </source>
</evidence>
<comment type="cofactor">
    <cofactor evidence="2 11">
        <name>NAD(+)</name>
        <dbReference type="ChEBI" id="CHEBI:57540"/>
    </cofactor>
</comment>
<dbReference type="InterPro" id="IPR005886">
    <property type="entry name" value="UDP_G4E"/>
</dbReference>
<dbReference type="NCBIfam" id="TIGR01179">
    <property type="entry name" value="galE"/>
    <property type="match status" value="1"/>
</dbReference>
<dbReference type="RefSeq" id="WP_113882925.1">
    <property type="nucleotide sequence ID" value="NZ_QNSF01000006.1"/>
</dbReference>
<comment type="similarity">
    <text evidence="4 11">Belongs to the NAD(P)-dependent epimerase/dehydratase family.</text>
</comment>
<dbReference type="AlphaFoldDB" id="A0A366JWF6"/>
<dbReference type="OrthoDB" id="9801785at2"/>
<evidence type="ECO:0000256" key="4">
    <source>
        <dbReference type="ARBA" id="ARBA00007637"/>
    </source>
</evidence>
<comment type="catalytic activity">
    <reaction evidence="1 11">
        <text>UDP-alpha-D-glucose = UDP-alpha-D-galactose</text>
        <dbReference type="Rhea" id="RHEA:22168"/>
        <dbReference type="ChEBI" id="CHEBI:58885"/>
        <dbReference type="ChEBI" id="CHEBI:66914"/>
        <dbReference type="EC" id="5.1.3.2"/>
    </reaction>
</comment>
<dbReference type="Pfam" id="PF01370">
    <property type="entry name" value="Epimerase"/>
    <property type="match status" value="1"/>
</dbReference>
<evidence type="ECO:0000313" key="14">
    <source>
        <dbReference type="Proteomes" id="UP000252731"/>
    </source>
</evidence>
<comment type="caution">
    <text evidence="13">The sequence shown here is derived from an EMBL/GenBank/DDBJ whole genome shotgun (WGS) entry which is preliminary data.</text>
</comment>
<keyword evidence="9 11" id="KW-0413">Isomerase</keyword>